<dbReference type="InterPro" id="IPR045379">
    <property type="entry name" value="Crinkler_N"/>
</dbReference>
<organism evidence="5 6">
    <name type="scientific">Peronospora effusa</name>
    <dbReference type="NCBI Taxonomy" id="542832"/>
    <lineage>
        <taxon>Eukaryota</taxon>
        <taxon>Sar</taxon>
        <taxon>Stramenopiles</taxon>
        <taxon>Oomycota</taxon>
        <taxon>Peronosporomycetes</taxon>
        <taxon>Peronosporales</taxon>
        <taxon>Peronosporaceae</taxon>
        <taxon>Peronospora</taxon>
    </lineage>
</organism>
<feature type="domain" description="Crinkler effector protein N-terminal" evidence="4">
    <location>
        <begin position="2"/>
        <end position="52"/>
    </location>
</feature>
<dbReference type="AlphaFoldDB" id="A0A3M6VEL9"/>
<dbReference type="VEuPathDB" id="FungiDB:DD237_004416"/>
<comment type="subcellular location">
    <subcellularLocation>
        <location evidence="1">Host cell</location>
    </subcellularLocation>
    <subcellularLocation>
        <location evidence="2">Secreted</location>
    </subcellularLocation>
</comment>
<protein>
    <recommendedName>
        <fullName evidence="4">Crinkler effector protein N-terminal domain-containing protein</fullName>
    </recommendedName>
</protein>
<gene>
    <name evidence="5" type="ORF">DD238_003560</name>
</gene>
<keyword evidence="3" id="KW-0964">Secreted</keyword>
<dbReference type="GO" id="GO:0005576">
    <property type="term" value="C:extracellular region"/>
    <property type="evidence" value="ECO:0007669"/>
    <property type="project" value="UniProtKB-SubCell"/>
</dbReference>
<evidence type="ECO:0000313" key="5">
    <source>
        <dbReference type="EMBL" id="RMX65154.1"/>
    </source>
</evidence>
<sequence>MLTLFCAIVGTKGSVFPVDIDANRSVYDLKKEMKAKKLYHFPSDQFQLFVASDAPPPPHPPTQVSPNITPSYSRLLILLSCSCRTLR</sequence>
<reference evidence="5 6" key="1">
    <citation type="submission" date="2018-06" db="EMBL/GenBank/DDBJ databases">
        <title>Comparative genomics of downy mildews reveals potential adaptations to biotrophy.</title>
        <authorList>
            <person name="Fletcher K."/>
            <person name="Klosterman S.J."/>
            <person name="Derevnina L."/>
            <person name="Martin F."/>
            <person name="Koike S."/>
            <person name="Reyes Chin-Wo S."/>
            <person name="Mou B."/>
            <person name="Michelmore R."/>
        </authorList>
    </citation>
    <scope>NUCLEOTIDE SEQUENCE [LARGE SCALE GENOMIC DNA]</scope>
    <source>
        <strain evidence="5 6">R14</strain>
    </source>
</reference>
<comment type="caution">
    <text evidence="5">The sequence shown here is derived from an EMBL/GenBank/DDBJ whole genome shotgun (WGS) entry which is preliminary data.</text>
</comment>
<proteinExistence type="predicted"/>
<keyword evidence="6" id="KW-1185">Reference proteome</keyword>
<evidence type="ECO:0000259" key="4">
    <source>
        <dbReference type="Pfam" id="PF20147"/>
    </source>
</evidence>
<dbReference type="Pfam" id="PF20147">
    <property type="entry name" value="Crinkler"/>
    <property type="match status" value="1"/>
</dbReference>
<evidence type="ECO:0000256" key="2">
    <source>
        <dbReference type="ARBA" id="ARBA00004613"/>
    </source>
</evidence>
<evidence type="ECO:0000256" key="1">
    <source>
        <dbReference type="ARBA" id="ARBA00004340"/>
    </source>
</evidence>
<dbReference type="EMBL" id="QLLG01000264">
    <property type="protein sequence ID" value="RMX65154.1"/>
    <property type="molecule type" value="Genomic_DNA"/>
</dbReference>
<accession>A0A3M6VEL9</accession>
<dbReference type="Proteomes" id="UP000282087">
    <property type="component" value="Unassembled WGS sequence"/>
</dbReference>
<evidence type="ECO:0000313" key="6">
    <source>
        <dbReference type="Proteomes" id="UP000282087"/>
    </source>
</evidence>
<name>A0A3M6VEL9_9STRA</name>
<evidence type="ECO:0000256" key="3">
    <source>
        <dbReference type="ARBA" id="ARBA00022525"/>
    </source>
</evidence>
<dbReference type="GO" id="GO:0043657">
    <property type="term" value="C:host cell"/>
    <property type="evidence" value="ECO:0007669"/>
    <property type="project" value="UniProtKB-SubCell"/>
</dbReference>